<evidence type="ECO:0000313" key="3">
    <source>
        <dbReference type="EMBL" id="TFK39764.1"/>
    </source>
</evidence>
<feature type="compositionally biased region" description="Basic and acidic residues" evidence="1">
    <location>
        <begin position="541"/>
        <end position="552"/>
    </location>
</feature>
<feature type="compositionally biased region" description="Polar residues" evidence="1">
    <location>
        <begin position="363"/>
        <end position="373"/>
    </location>
</feature>
<dbReference type="Pfam" id="PF08550">
    <property type="entry name" value="GATA_AreA"/>
    <property type="match status" value="1"/>
</dbReference>
<dbReference type="EMBL" id="ML213598">
    <property type="protein sequence ID" value="TFK39764.1"/>
    <property type="molecule type" value="Genomic_DNA"/>
</dbReference>
<dbReference type="GO" id="GO:0005773">
    <property type="term" value="C:vacuole"/>
    <property type="evidence" value="ECO:0007669"/>
    <property type="project" value="GOC"/>
</dbReference>
<accession>A0A5C3M2Y9</accession>
<evidence type="ECO:0000256" key="1">
    <source>
        <dbReference type="SAM" id="MobiDB-lite"/>
    </source>
</evidence>
<feature type="compositionally biased region" description="Low complexity" evidence="1">
    <location>
        <begin position="750"/>
        <end position="759"/>
    </location>
</feature>
<dbReference type="PANTHER" id="PTHR28051">
    <property type="entry name" value="PROTEIN MTL1-RELATED"/>
    <property type="match status" value="1"/>
</dbReference>
<feature type="region of interest" description="Disordered" evidence="1">
    <location>
        <begin position="500"/>
        <end position="558"/>
    </location>
</feature>
<feature type="region of interest" description="Disordered" evidence="1">
    <location>
        <begin position="175"/>
        <end position="197"/>
    </location>
</feature>
<dbReference type="OrthoDB" id="5563539at2759"/>
<dbReference type="InterPro" id="IPR052292">
    <property type="entry name" value="Glucose_repression_reg"/>
</dbReference>
<feature type="compositionally biased region" description="Low complexity" evidence="1">
    <location>
        <begin position="707"/>
        <end position="716"/>
    </location>
</feature>
<dbReference type="Proteomes" id="UP000308652">
    <property type="component" value="Unassembled WGS sequence"/>
</dbReference>
<evidence type="ECO:0000259" key="2">
    <source>
        <dbReference type="Pfam" id="PF08550"/>
    </source>
</evidence>
<name>A0A5C3M2Y9_9AGAR</name>
<gene>
    <name evidence="3" type="ORF">BDQ12DRAFT_664992</name>
</gene>
<feature type="region of interest" description="Disordered" evidence="1">
    <location>
        <begin position="699"/>
        <end position="896"/>
    </location>
</feature>
<organism evidence="3 4">
    <name type="scientific">Crucibulum laeve</name>
    <dbReference type="NCBI Taxonomy" id="68775"/>
    <lineage>
        <taxon>Eukaryota</taxon>
        <taxon>Fungi</taxon>
        <taxon>Dikarya</taxon>
        <taxon>Basidiomycota</taxon>
        <taxon>Agaricomycotina</taxon>
        <taxon>Agaricomycetes</taxon>
        <taxon>Agaricomycetidae</taxon>
        <taxon>Agaricales</taxon>
        <taxon>Agaricineae</taxon>
        <taxon>Nidulariaceae</taxon>
        <taxon>Crucibulum</taxon>
    </lineage>
</organism>
<reference evidence="3 4" key="1">
    <citation type="journal article" date="2019" name="Nat. Ecol. Evol.">
        <title>Megaphylogeny resolves global patterns of mushroom evolution.</title>
        <authorList>
            <person name="Varga T."/>
            <person name="Krizsan K."/>
            <person name="Foldi C."/>
            <person name="Dima B."/>
            <person name="Sanchez-Garcia M."/>
            <person name="Sanchez-Ramirez S."/>
            <person name="Szollosi G.J."/>
            <person name="Szarkandi J.G."/>
            <person name="Papp V."/>
            <person name="Albert L."/>
            <person name="Andreopoulos W."/>
            <person name="Angelini C."/>
            <person name="Antonin V."/>
            <person name="Barry K.W."/>
            <person name="Bougher N.L."/>
            <person name="Buchanan P."/>
            <person name="Buyck B."/>
            <person name="Bense V."/>
            <person name="Catcheside P."/>
            <person name="Chovatia M."/>
            <person name="Cooper J."/>
            <person name="Damon W."/>
            <person name="Desjardin D."/>
            <person name="Finy P."/>
            <person name="Geml J."/>
            <person name="Haridas S."/>
            <person name="Hughes K."/>
            <person name="Justo A."/>
            <person name="Karasinski D."/>
            <person name="Kautmanova I."/>
            <person name="Kiss B."/>
            <person name="Kocsube S."/>
            <person name="Kotiranta H."/>
            <person name="LaButti K.M."/>
            <person name="Lechner B.E."/>
            <person name="Liimatainen K."/>
            <person name="Lipzen A."/>
            <person name="Lukacs Z."/>
            <person name="Mihaltcheva S."/>
            <person name="Morgado L.N."/>
            <person name="Niskanen T."/>
            <person name="Noordeloos M.E."/>
            <person name="Ohm R.A."/>
            <person name="Ortiz-Santana B."/>
            <person name="Ovrebo C."/>
            <person name="Racz N."/>
            <person name="Riley R."/>
            <person name="Savchenko A."/>
            <person name="Shiryaev A."/>
            <person name="Soop K."/>
            <person name="Spirin V."/>
            <person name="Szebenyi C."/>
            <person name="Tomsovsky M."/>
            <person name="Tulloss R.E."/>
            <person name="Uehling J."/>
            <person name="Grigoriev I.V."/>
            <person name="Vagvolgyi C."/>
            <person name="Papp T."/>
            <person name="Martin F.M."/>
            <person name="Miettinen O."/>
            <person name="Hibbett D.S."/>
            <person name="Nagy L.G."/>
        </authorList>
    </citation>
    <scope>NUCLEOTIDE SEQUENCE [LARGE SCALE GENOMIC DNA]</scope>
    <source>
        <strain evidence="3 4">CBS 166.37</strain>
    </source>
</reference>
<dbReference type="InterPro" id="IPR013860">
    <property type="entry name" value="AreA_GATA"/>
</dbReference>
<feature type="region of interest" description="Disordered" evidence="1">
    <location>
        <begin position="220"/>
        <end position="254"/>
    </location>
</feature>
<feature type="domain" description="Nitrogen regulatory protein areA GATA-like" evidence="2">
    <location>
        <begin position="46"/>
        <end position="73"/>
    </location>
</feature>
<feature type="compositionally biased region" description="Basic and acidic residues" evidence="1">
    <location>
        <begin position="844"/>
        <end position="873"/>
    </location>
</feature>
<feature type="compositionally biased region" description="Low complexity" evidence="1">
    <location>
        <begin position="954"/>
        <end position="971"/>
    </location>
</feature>
<feature type="compositionally biased region" description="Basic residues" evidence="1">
    <location>
        <begin position="397"/>
        <end position="413"/>
    </location>
</feature>
<dbReference type="STRING" id="68775.A0A5C3M2Y9"/>
<dbReference type="GO" id="GO:0007039">
    <property type="term" value="P:protein catabolic process in the vacuole"/>
    <property type="evidence" value="ECO:0007669"/>
    <property type="project" value="TreeGrafter"/>
</dbReference>
<protein>
    <recommendedName>
        <fullName evidence="2">Nitrogen regulatory protein areA GATA-like domain-containing protein</fullName>
    </recommendedName>
</protein>
<feature type="compositionally biased region" description="Basic and acidic residues" evidence="1">
    <location>
        <begin position="988"/>
        <end position="1001"/>
    </location>
</feature>
<keyword evidence="4" id="KW-1185">Reference proteome</keyword>
<sequence length="1147" mass="123339">MANYLPVLLVSVTTNSIPDDSSLSTQPRAQVDYLSHEWQEEDVWRSWRNMTRQKNEIANGIRLENASWRTWWKQRNKLKTITPETLNWLKDSDVTWLYGPFHSAVDWAPPPKPAPVPDSVHTDPASAHDRLDLSTPSSHHRVHTPTSASSNRPSHAPSKPILKYRSISELLLNRDSGDLPTSPVFSPAESEEEDEGVEDTLDAITFGNLSRRPSLLHTKSDTHITRWGPSRAFRKDSPPRIDPPGHTPYDHTNSTNIDAFFEQQPVSAAGSDSTASGSSGERKKKHISFNTFVEQCIAIEKPKKSGINIPGFGGSSAMWATGSDEDEDDDEAGTRGRCLICYEEDEEDTNSLEDDYTPWDHNLTGSAIGSDSDSVFDDIEEQDDDEDDDGVIEIRRPASHRHTQMPGKKRPPRSKSNTSSSSSASTSTASTTSSNTTTSSASSASADLQRRSSASSRNRRSSSSTYRPSKRPPPLIRTASDNVQHVTIAPIAPTILKTGAWSEGFGDEGGQSDDGFGWGKWGDSGKEKGKGKNNRYSSRRGGGENREEREGSDGTPVELVYVPPFGSNYSLSIGTDEDEGDEYEEEYIEKTAPILGGGEDLVVQRETREVFHHRPGFGDYPDTTPTPIAVARTPPLSRQGSVSEGNGNLTPGPTSAPIPVPTVIVPGGAMMEEEDAYQFFGPGADLGLGDEYSGYAGRGGEREGAYAKRSGSSGSLNGIGGVEKEREGRSRSRSRTPSPAIISPTPPPSSSKTPVSKPVGAVDVPNHHRKRSCSVSPSSTTTLLSPPARGRSFQDLPSQGRGRSSTRTPSSSSSLSDRGASFSSTSPIGSLSPDAIGSAYAGGRVDREREREKSEKRGREVGRDRERGRDRTGKRLSVSVSPEAPVPFGSVGTGEGSLGVVADRVETLNEQEREQQQLQHLAVPSAMASSFSSSSSVSSASSGNTVIPEGKPGPSSISSCSSSSTATPIPISEDERLRLREEEFLRRAEEEHQHWVEEDKQRRIHPTPSNSPVLTMRPQPPSNASSDATPNTKPVNTTSTATPTLSSQPSPPPKLNIKSPLLVPTPPLPVQPSTSYNTPPAERMSITLPGSSAVTTQSSSSQSPQSPTGKAPSSPTMKDGRIMGKAVGMVSSAGAYLGLWQHYGGSS</sequence>
<feature type="compositionally biased region" description="Acidic residues" evidence="1">
    <location>
        <begin position="374"/>
        <end position="391"/>
    </location>
</feature>
<feature type="compositionally biased region" description="Low complexity" evidence="1">
    <location>
        <begin position="798"/>
        <end position="824"/>
    </location>
</feature>
<feature type="compositionally biased region" description="Low complexity" evidence="1">
    <location>
        <begin position="925"/>
        <end position="942"/>
    </location>
</feature>
<dbReference type="GO" id="GO:0042149">
    <property type="term" value="P:cellular response to glucose starvation"/>
    <property type="evidence" value="ECO:0007669"/>
    <property type="project" value="TreeGrafter"/>
</dbReference>
<feature type="region of interest" description="Disordered" evidence="1">
    <location>
        <begin position="908"/>
        <end position="976"/>
    </location>
</feature>
<feature type="region of interest" description="Disordered" evidence="1">
    <location>
        <begin position="109"/>
        <end position="159"/>
    </location>
</feature>
<feature type="compositionally biased region" description="Low complexity" evidence="1">
    <location>
        <begin position="414"/>
        <end position="467"/>
    </location>
</feature>
<feature type="region of interest" description="Disordered" evidence="1">
    <location>
        <begin position="634"/>
        <end position="660"/>
    </location>
</feature>
<feature type="region of interest" description="Disordered" evidence="1">
    <location>
        <begin position="345"/>
        <end position="482"/>
    </location>
</feature>
<feature type="compositionally biased region" description="Polar residues" evidence="1">
    <location>
        <begin position="1022"/>
        <end position="1031"/>
    </location>
</feature>
<feature type="compositionally biased region" description="Polar residues" evidence="1">
    <location>
        <begin position="144"/>
        <end position="153"/>
    </location>
</feature>
<proteinExistence type="predicted"/>
<feature type="compositionally biased region" description="Low complexity" evidence="1">
    <location>
        <begin position="1032"/>
        <end position="1048"/>
    </location>
</feature>
<feature type="compositionally biased region" description="Low complexity" evidence="1">
    <location>
        <begin position="776"/>
        <end position="787"/>
    </location>
</feature>
<feature type="compositionally biased region" description="Acidic residues" evidence="1">
    <location>
        <begin position="345"/>
        <end position="357"/>
    </location>
</feature>
<feature type="compositionally biased region" description="Polar residues" evidence="1">
    <location>
        <begin position="636"/>
        <end position="652"/>
    </location>
</feature>
<evidence type="ECO:0000313" key="4">
    <source>
        <dbReference type="Proteomes" id="UP000308652"/>
    </source>
</evidence>
<feature type="region of interest" description="Disordered" evidence="1">
    <location>
        <begin position="988"/>
        <end position="1121"/>
    </location>
</feature>
<dbReference type="AlphaFoldDB" id="A0A5C3M2Y9"/>
<feature type="compositionally biased region" description="Low complexity" evidence="1">
    <location>
        <begin position="1089"/>
        <end position="1108"/>
    </location>
</feature>
<dbReference type="PANTHER" id="PTHR28051:SF1">
    <property type="entry name" value="PROTEIN MTL1-RELATED"/>
    <property type="match status" value="1"/>
</dbReference>